<keyword evidence="2" id="KW-1185">Reference proteome</keyword>
<proteinExistence type="predicted"/>
<dbReference type="Proteomes" id="UP000078541">
    <property type="component" value="Unassembled WGS sequence"/>
</dbReference>
<gene>
    <name evidence="1" type="ORF">ALC56_13320</name>
</gene>
<name>A0A195EW49_9HYME</name>
<reference evidence="1 2" key="1">
    <citation type="submission" date="2016-03" db="EMBL/GenBank/DDBJ databases">
        <title>Trachymyrmex septentrionalis WGS genome.</title>
        <authorList>
            <person name="Nygaard S."/>
            <person name="Hu H."/>
            <person name="Boomsma J."/>
            <person name="Zhang G."/>
        </authorList>
    </citation>
    <scope>NUCLEOTIDE SEQUENCE [LARGE SCALE GENOMIC DNA]</scope>
    <source>
        <strain evidence="1">Tsep2-gDNA-1</strain>
        <tissue evidence="1">Whole body</tissue>
    </source>
</reference>
<protein>
    <submittedName>
        <fullName evidence="1">Uncharacterized protein</fullName>
    </submittedName>
</protein>
<evidence type="ECO:0000313" key="1">
    <source>
        <dbReference type="EMBL" id="KYN32463.1"/>
    </source>
</evidence>
<accession>A0A195EW49</accession>
<evidence type="ECO:0000313" key="2">
    <source>
        <dbReference type="Proteomes" id="UP000078541"/>
    </source>
</evidence>
<dbReference type="AlphaFoldDB" id="A0A195EW49"/>
<dbReference type="EMBL" id="KQ981953">
    <property type="protein sequence ID" value="KYN32463.1"/>
    <property type="molecule type" value="Genomic_DNA"/>
</dbReference>
<organism evidence="1 2">
    <name type="scientific">Trachymyrmex septentrionalis</name>
    <dbReference type="NCBI Taxonomy" id="34720"/>
    <lineage>
        <taxon>Eukaryota</taxon>
        <taxon>Metazoa</taxon>
        <taxon>Ecdysozoa</taxon>
        <taxon>Arthropoda</taxon>
        <taxon>Hexapoda</taxon>
        <taxon>Insecta</taxon>
        <taxon>Pterygota</taxon>
        <taxon>Neoptera</taxon>
        <taxon>Endopterygota</taxon>
        <taxon>Hymenoptera</taxon>
        <taxon>Apocrita</taxon>
        <taxon>Aculeata</taxon>
        <taxon>Formicoidea</taxon>
        <taxon>Formicidae</taxon>
        <taxon>Myrmicinae</taxon>
        <taxon>Trachymyrmex</taxon>
    </lineage>
</organism>
<sequence>MFLTTIREIHLACGSGSIVAKRLVLPQKEAVLLAAKRKSNCHSISFLSFHTLSFVISSTGQTGHIENEIVQHKIKRNSTIPTEIIRTRVGRANAQRDVLRNGEESNRISGYLILIDRDTQSSQKANDLDSNPRQCPITFRIVERIGPSERCSPTAFFLLPLLRRVPALSARMEIRSASRFFSFSRAIRCARARRIPGLMKE</sequence>